<feature type="domain" description="GTF3C1 extended winged-helix" evidence="9">
    <location>
        <begin position="565"/>
        <end position="672"/>
    </location>
</feature>
<evidence type="ECO:0000313" key="14">
    <source>
        <dbReference type="EMBL" id="KAK1312887.1"/>
    </source>
</evidence>
<evidence type="ECO:0000313" key="15">
    <source>
        <dbReference type="Proteomes" id="UP001180020"/>
    </source>
</evidence>
<feature type="domain" description="B-block binding subunit of TFIIIC" evidence="7">
    <location>
        <begin position="111"/>
        <end position="195"/>
    </location>
</feature>
<dbReference type="InterPro" id="IPR056062">
    <property type="entry name" value="DUF7645"/>
</dbReference>
<dbReference type="InterPro" id="IPR056467">
    <property type="entry name" value="eWH_GTF3C1"/>
</dbReference>
<feature type="domain" description="General transcription factor 3C polypeptide 1 winged-helix" evidence="8">
    <location>
        <begin position="1"/>
        <end position="100"/>
    </location>
</feature>
<proteinExistence type="predicted"/>
<dbReference type="SUPFAM" id="SSF46785">
    <property type="entry name" value="Winged helix' DNA-binding domain"/>
    <property type="match status" value="1"/>
</dbReference>
<dbReference type="InterPro" id="IPR036388">
    <property type="entry name" value="WH-like_DNA-bd_sf"/>
</dbReference>
<name>A0AAV9EHN7_ACOCL</name>
<comment type="caution">
    <text evidence="14">The sequence shown here is derived from an EMBL/GenBank/DDBJ whole genome shotgun (WGS) entry which is preliminary data.</text>
</comment>
<dbReference type="CDD" id="cd16169">
    <property type="entry name" value="Tau138_eWH"/>
    <property type="match status" value="1"/>
</dbReference>
<keyword evidence="2" id="KW-0597">Phosphoprotein</keyword>
<feature type="domain" description="DUF7647" evidence="13">
    <location>
        <begin position="753"/>
        <end position="932"/>
    </location>
</feature>
<dbReference type="InterPro" id="IPR036390">
    <property type="entry name" value="WH_DNA-bd_sf"/>
</dbReference>
<dbReference type="InterPro" id="IPR056020">
    <property type="entry name" value="DUF7599"/>
</dbReference>
<accession>A0AAV9EHN7</accession>
<dbReference type="GO" id="GO:0042791">
    <property type="term" value="P:5S class rRNA transcription by RNA polymerase III"/>
    <property type="evidence" value="ECO:0007669"/>
    <property type="project" value="TreeGrafter"/>
</dbReference>
<evidence type="ECO:0000256" key="5">
    <source>
        <dbReference type="ARBA" id="ARBA00023242"/>
    </source>
</evidence>
<evidence type="ECO:0000259" key="11">
    <source>
        <dbReference type="Pfam" id="PF24655"/>
    </source>
</evidence>
<dbReference type="EMBL" id="JAUJYO010000007">
    <property type="protein sequence ID" value="KAK1312887.1"/>
    <property type="molecule type" value="Genomic_DNA"/>
</dbReference>
<feature type="region of interest" description="Disordered" evidence="6">
    <location>
        <begin position="990"/>
        <end position="1019"/>
    </location>
</feature>
<dbReference type="Pfam" id="PF24101">
    <property type="entry name" value="WHD_GTF3C1"/>
    <property type="match status" value="1"/>
</dbReference>
<dbReference type="Pfam" id="PF24655">
    <property type="entry name" value="DUF7645"/>
    <property type="match status" value="1"/>
</dbReference>
<dbReference type="GO" id="GO:0006384">
    <property type="term" value="P:transcription initiation at RNA polymerase III promoter"/>
    <property type="evidence" value="ECO:0007669"/>
    <property type="project" value="InterPro"/>
</dbReference>
<gene>
    <name evidence="14" type="ORF">QJS10_CPA07g01223</name>
</gene>
<evidence type="ECO:0000259" key="9">
    <source>
        <dbReference type="Pfam" id="PF24101"/>
    </source>
</evidence>
<keyword evidence="4" id="KW-0804">Transcription</keyword>
<dbReference type="InterPro" id="IPR035625">
    <property type="entry name" value="Tfc3-like_eWH"/>
</dbReference>
<evidence type="ECO:0008006" key="16">
    <source>
        <dbReference type="Google" id="ProtNLM"/>
    </source>
</evidence>
<dbReference type="PANTHER" id="PTHR15180:SF1">
    <property type="entry name" value="GENERAL TRANSCRIPTION FACTOR 3C POLYPEPTIDE 1"/>
    <property type="match status" value="1"/>
</dbReference>
<dbReference type="InterPro" id="IPR056064">
    <property type="entry name" value="DUF7647"/>
</dbReference>
<dbReference type="InterPro" id="IPR007309">
    <property type="entry name" value="TFIIIC_Bblock-bd"/>
</dbReference>
<evidence type="ECO:0000256" key="4">
    <source>
        <dbReference type="ARBA" id="ARBA00023163"/>
    </source>
</evidence>
<keyword evidence="15" id="KW-1185">Reference proteome</keyword>
<dbReference type="Pfam" id="PF24658">
    <property type="entry name" value="DUF7647"/>
    <property type="match status" value="1"/>
</dbReference>
<comment type="subcellular location">
    <subcellularLocation>
        <location evidence="1">Nucleus</location>
    </subcellularLocation>
</comment>
<evidence type="ECO:0000259" key="8">
    <source>
        <dbReference type="Pfam" id="PF23704"/>
    </source>
</evidence>
<evidence type="ECO:0000256" key="1">
    <source>
        <dbReference type="ARBA" id="ARBA00004123"/>
    </source>
</evidence>
<keyword evidence="3" id="KW-0238">DNA-binding</keyword>
<dbReference type="InterPro" id="IPR056063">
    <property type="entry name" value="DUF7646"/>
</dbReference>
<dbReference type="Pfam" id="PF24657">
    <property type="entry name" value="DUF7646"/>
    <property type="match status" value="1"/>
</dbReference>
<evidence type="ECO:0000259" key="10">
    <source>
        <dbReference type="Pfam" id="PF24538"/>
    </source>
</evidence>
<reference evidence="14" key="2">
    <citation type="submission" date="2023-06" db="EMBL/GenBank/DDBJ databases">
        <authorList>
            <person name="Ma L."/>
            <person name="Liu K.-W."/>
            <person name="Li Z."/>
            <person name="Hsiao Y.-Y."/>
            <person name="Qi Y."/>
            <person name="Fu T."/>
            <person name="Tang G."/>
            <person name="Zhang D."/>
            <person name="Sun W.-H."/>
            <person name="Liu D.-K."/>
            <person name="Li Y."/>
            <person name="Chen G.-Z."/>
            <person name="Liu X.-D."/>
            <person name="Liao X.-Y."/>
            <person name="Jiang Y.-T."/>
            <person name="Yu X."/>
            <person name="Hao Y."/>
            <person name="Huang J."/>
            <person name="Zhao X.-W."/>
            <person name="Ke S."/>
            <person name="Chen Y.-Y."/>
            <person name="Wu W.-L."/>
            <person name="Hsu J.-L."/>
            <person name="Lin Y.-F."/>
            <person name="Huang M.-D."/>
            <person name="Li C.-Y."/>
            <person name="Huang L."/>
            <person name="Wang Z.-W."/>
            <person name="Zhao X."/>
            <person name="Zhong W.-Y."/>
            <person name="Peng D.-H."/>
            <person name="Ahmad S."/>
            <person name="Lan S."/>
            <person name="Zhang J.-S."/>
            <person name="Tsai W.-C."/>
            <person name="Van De Peer Y."/>
            <person name="Liu Z.-J."/>
        </authorList>
    </citation>
    <scope>NUCLEOTIDE SEQUENCE</scope>
    <source>
        <strain evidence="14">CP</strain>
        <tissue evidence="14">Leaves</tissue>
    </source>
</reference>
<dbReference type="GO" id="GO:0000127">
    <property type="term" value="C:transcription factor TFIIIC complex"/>
    <property type="evidence" value="ECO:0007669"/>
    <property type="project" value="InterPro"/>
</dbReference>
<evidence type="ECO:0000259" key="13">
    <source>
        <dbReference type="Pfam" id="PF24658"/>
    </source>
</evidence>
<dbReference type="InterPro" id="IPR056428">
    <property type="entry name" value="WH_GTF3C1"/>
</dbReference>
<dbReference type="Pfam" id="PF24538">
    <property type="entry name" value="DUF7599"/>
    <property type="match status" value="1"/>
</dbReference>
<evidence type="ECO:0000256" key="6">
    <source>
        <dbReference type="SAM" id="MobiDB-lite"/>
    </source>
</evidence>
<dbReference type="GO" id="GO:0005634">
    <property type="term" value="C:nucleus"/>
    <property type="evidence" value="ECO:0007669"/>
    <property type="project" value="UniProtKB-SubCell"/>
</dbReference>
<feature type="domain" description="DUF7645" evidence="11">
    <location>
        <begin position="933"/>
        <end position="992"/>
    </location>
</feature>
<evidence type="ECO:0000259" key="12">
    <source>
        <dbReference type="Pfam" id="PF24657"/>
    </source>
</evidence>
<feature type="compositionally biased region" description="Basic and acidic residues" evidence="6">
    <location>
        <begin position="1286"/>
        <end position="1297"/>
    </location>
</feature>
<evidence type="ECO:0000256" key="2">
    <source>
        <dbReference type="ARBA" id="ARBA00022553"/>
    </source>
</evidence>
<sequence>MDSIVSSAMEAICSRGPGGIAVEDLWPRIDDSIASAGLDLCEGVKAAIWGRLIGVPGLRFHGRDGRVLPLGNPSVRSVEGAGVLRIIADEHLRDNFLGIYDLKASDAEISAIQRRTLERLAIAGTDGITQSELAKEFNVKGNSIFYFLRQLECKQLITRQSTIIRTKEVGAEGDNDTRNSSIVNTNLLHLHRYSKHLNLNSQQRLEIIRPDASENNDNAGESPLTGGCDSGYCAKEEVLVKDYLPAMKAVCDKLEEAGKKVLVVSDIKLALGYRRTPGHRAWRNICNRLKEARLVEEFSAEVDKKVVRCLRLLKSFDPKDFQPKALVRGSDEIDAEQLIKRGKRGQIYDQLVELPIEHQIYDLIDAEGHKGLTYSEVCRRLGLDGKKNYPRLLNMRSRFGLHLQSENHNKSMLYRLWTSGNFNHGSSAIIPNKCGSILGTKQLSTRPGEDSILNDQSSPSVTLLTSDIKNELESPEESGKVQIEMEGPSKNAGQDEDCEAVVNEANSQNTFDHVHEMVGIDHEARTTTINPATELKESLGSSHCASLTVSKPRSDMIYPCLKETALGALREQRILERLQEQKFVLVAELCKWLEGLEKDTTTKMAKKTLTHMLEKLKQQQLCKCVQVSVPVVTNCGRSRTTVVVLHPSVGSLSSELLAQIHERLRNFDAQGRQGLARSVNQPVSVLTDVNRPVNHHRVLDSQIVTEAMRANGFVPAKMIRAKLLHIFLWDYLNNLPDWHDALSSGKHSYDPKNPNSTCKLFALDDAVNAMPLELFLQVVGYAQQSEFLVENCRSRLTLGELPAQEYRRLMDAQAKGRLALVVRVLRRLKLIQLVTRGDEGETDLVSHAVLADAMELKPYIEEPVSRGLPSSIISSFDLRPRIRHDFILSNRDAVDAYWKTLEYCYAAADPTTASHAFPGSSVPGVFSSRNWASVRVMSAEQRIELLKRMENYDSKKKISFEQCVKISRDLNLTLEQVLRVSHDKKRSRLRGFLGDSKPRGPKTGKYVPSVRKKKRSREHMFEDTVREMSKMGPPDTPDGYEIDVGKKTHHHPSIEENGIQLESSDGEREEFGAKKEDEENSAFISQCAISRLRPMRQKKFLWTDKLDRQLVIQYAKYRAVLGAKFHRVDWASLADLPAPPDTCRRRMAALNSNLNVRKAVMKLCNVLGEQYAKYLGMMREEELNCQEQTVDTQDGCSQPNFLPHTSTSKSNFQELYWGDSEDQLTNMAINEILLLKKTAKFNKAMSNHEKEWTDIPVLDEMKLDAQACAAEEEHCFDSSSNPGARIENHTDTRHRDSGMFFGTGRNRPSSRRLPEKFLKFLDGRGISPNEQVRKSPVAATAVELLKLVFLNTSTAPEVPRLLAETLQRFSERELLVAFNYLREKNFMLTAGNVEKCRAVGEHFSMVRRGCSEEFSISPCMPLDGIGETEEQVTLKRKICREKNGYENEFKRPKTLCFREGDCPRREKGFPGLKVSLNCEKISRPGTVKFFKDDGKDKVSLHCDGNLQPDSSSAPCSLDDSYLSLFPQCHKHCSTTSGGGVHDDSIWDAMVKYAETTALRLGQKQVSHLQPDLFKYVYAAINQAGEQGLSVEQIPQVMTIPGENLAETVIDALQVFGLIVKVNAFDCVHAIAAHHKSNMDTIMYKGLTRRIVGTVMQNPGISEDDLIRRMEVLNPQSCRKLLELLILDNHLTKRKMHQTTCSSAPAMLQGLLGNKFMKPELVFRNHFFANPMSTHLL</sequence>
<feature type="region of interest" description="Disordered" evidence="6">
    <location>
        <begin position="1274"/>
        <end position="1310"/>
    </location>
</feature>
<protein>
    <recommendedName>
        <fullName evidence="16">B-block binding subunit of TFIIIC domain-containing protein</fullName>
    </recommendedName>
</protein>
<dbReference type="Proteomes" id="UP001180020">
    <property type="component" value="Unassembled WGS sequence"/>
</dbReference>
<reference evidence="14" key="1">
    <citation type="journal article" date="2023" name="Nat. Commun.">
        <title>Diploid and tetraploid genomes of Acorus and the evolution of monocots.</title>
        <authorList>
            <person name="Ma L."/>
            <person name="Liu K.W."/>
            <person name="Li Z."/>
            <person name="Hsiao Y.Y."/>
            <person name="Qi Y."/>
            <person name="Fu T."/>
            <person name="Tang G.D."/>
            <person name="Zhang D."/>
            <person name="Sun W.H."/>
            <person name="Liu D.K."/>
            <person name="Li Y."/>
            <person name="Chen G.Z."/>
            <person name="Liu X.D."/>
            <person name="Liao X.Y."/>
            <person name="Jiang Y.T."/>
            <person name="Yu X."/>
            <person name="Hao Y."/>
            <person name="Huang J."/>
            <person name="Zhao X.W."/>
            <person name="Ke S."/>
            <person name="Chen Y.Y."/>
            <person name="Wu W.L."/>
            <person name="Hsu J.L."/>
            <person name="Lin Y.F."/>
            <person name="Huang M.D."/>
            <person name="Li C.Y."/>
            <person name="Huang L."/>
            <person name="Wang Z.W."/>
            <person name="Zhao X."/>
            <person name="Zhong W.Y."/>
            <person name="Peng D.H."/>
            <person name="Ahmad S."/>
            <person name="Lan S."/>
            <person name="Zhang J.S."/>
            <person name="Tsai W.C."/>
            <person name="Van de Peer Y."/>
            <person name="Liu Z.J."/>
        </authorList>
    </citation>
    <scope>NUCLEOTIDE SEQUENCE</scope>
    <source>
        <strain evidence="14">CP</strain>
    </source>
</reference>
<keyword evidence="5" id="KW-0539">Nucleus</keyword>
<dbReference type="InterPro" id="IPR044210">
    <property type="entry name" value="Tfc3-like"/>
</dbReference>
<dbReference type="PANTHER" id="PTHR15180">
    <property type="entry name" value="GENERAL TRANSCRIPTION FACTOR 3C POLYPEPTIDE 1"/>
    <property type="match status" value="1"/>
</dbReference>
<evidence type="ECO:0000259" key="7">
    <source>
        <dbReference type="Pfam" id="PF04182"/>
    </source>
</evidence>
<dbReference type="Gene3D" id="1.10.10.10">
    <property type="entry name" value="Winged helix-like DNA-binding domain superfamily/Winged helix DNA-binding domain"/>
    <property type="match status" value="1"/>
</dbReference>
<dbReference type="GO" id="GO:0003677">
    <property type="term" value="F:DNA binding"/>
    <property type="evidence" value="ECO:0007669"/>
    <property type="project" value="UniProtKB-KW"/>
</dbReference>
<feature type="domain" description="DUF7599" evidence="10">
    <location>
        <begin position="241"/>
        <end position="324"/>
    </location>
</feature>
<evidence type="ECO:0000256" key="3">
    <source>
        <dbReference type="ARBA" id="ARBA00023125"/>
    </source>
</evidence>
<dbReference type="Pfam" id="PF23704">
    <property type="entry name" value="WHD_GTF3C1_N"/>
    <property type="match status" value="1"/>
</dbReference>
<dbReference type="Pfam" id="PF04182">
    <property type="entry name" value="B-block_TFIIIC"/>
    <property type="match status" value="1"/>
</dbReference>
<feature type="domain" description="DUF7646" evidence="12">
    <location>
        <begin position="342"/>
        <end position="425"/>
    </location>
</feature>
<organism evidence="14 15">
    <name type="scientific">Acorus calamus</name>
    <name type="common">Sweet flag</name>
    <dbReference type="NCBI Taxonomy" id="4465"/>
    <lineage>
        <taxon>Eukaryota</taxon>
        <taxon>Viridiplantae</taxon>
        <taxon>Streptophyta</taxon>
        <taxon>Embryophyta</taxon>
        <taxon>Tracheophyta</taxon>
        <taxon>Spermatophyta</taxon>
        <taxon>Magnoliopsida</taxon>
        <taxon>Liliopsida</taxon>
        <taxon>Acoraceae</taxon>
        <taxon>Acorus</taxon>
    </lineage>
</organism>